<reference evidence="1 2" key="1">
    <citation type="submission" date="2019-02" db="EMBL/GenBank/DDBJ databases">
        <title>Isolation of virulent Lactobacillus brevis phages.</title>
        <authorList>
            <person name="Feyereisen M."/>
            <person name="Mahony J."/>
            <person name="O'Sullivan T."/>
            <person name="van Sinderen D."/>
        </authorList>
    </citation>
    <scope>NUCLEOTIDE SEQUENCE [LARGE SCALE GENOMIC DNA]</scope>
</reference>
<evidence type="ECO:0000313" key="2">
    <source>
        <dbReference type="Proteomes" id="UP000309991"/>
    </source>
</evidence>
<keyword evidence="2" id="KW-1185">Reference proteome</keyword>
<protein>
    <submittedName>
        <fullName evidence="1">Uncharacterized protein</fullName>
    </submittedName>
</protein>
<organism evidence="1 2">
    <name type="scientific">Lactobacillus phage 3-521</name>
    <dbReference type="NCBI Taxonomy" id="2510943"/>
    <lineage>
        <taxon>Viruses</taxon>
        <taxon>Duplodnaviria</taxon>
        <taxon>Heunggongvirae</taxon>
        <taxon>Uroviricota</taxon>
        <taxon>Caudoviricetes</taxon>
        <taxon>Herelleviridae</taxon>
        <taxon>Watanabevirus</taxon>
        <taxon>Watanabevirus wv3521</taxon>
    </lineage>
</organism>
<dbReference type="EMBL" id="MK504444">
    <property type="protein sequence ID" value="QBJ03563.1"/>
    <property type="molecule type" value="Genomic_DNA"/>
</dbReference>
<dbReference type="Proteomes" id="UP000309991">
    <property type="component" value="Segment"/>
</dbReference>
<evidence type="ECO:0000313" key="1">
    <source>
        <dbReference type="EMBL" id="QBJ03563.1"/>
    </source>
</evidence>
<name>A0A4Y5FES1_9CAUD</name>
<accession>A0A4Y5FES1</accession>
<proteinExistence type="predicted"/>
<sequence length="58" mass="6767">MEDKAIKEVELKANLKVLHKLVEDTIKDVDNEWVTRGQTKDDLLIISERVGYLQMLLK</sequence>
<gene>
    <name evidence="1" type="ORF">UCC3521_0025</name>
</gene>